<dbReference type="RefSeq" id="WP_184114545.1">
    <property type="nucleotide sequence ID" value="NZ_JACHNY010000004.1"/>
</dbReference>
<comment type="caution">
    <text evidence="9">The sequence shown here is derived from an EMBL/GenBank/DDBJ whole genome shotgun (WGS) entry which is preliminary data.</text>
</comment>
<proteinExistence type="inferred from homology"/>
<evidence type="ECO:0000259" key="7">
    <source>
        <dbReference type="Pfam" id="PF06429"/>
    </source>
</evidence>
<dbReference type="InterPro" id="IPR053927">
    <property type="entry name" value="FlgK_helical"/>
</dbReference>
<keyword evidence="9" id="KW-0969">Cilium</keyword>
<evidence type="ECO:0000313" key="9">
    <source>
        <dbReference type="EMBL" id="MBB4618087.1"/>
    </source>
</evidence>
<comment type="similarity">
    <text evidence="3">Belongs to the flagella basal body rod proteins family.</text>
</comment>
<dbReference type="Pfam" id="PF22638">
    <property type="entry name" value="FlgK_D1"/>
    <property type="match status" value="1"/>
</dbReference>
<dbReference type="GO" id="GO:0005198">
    <property type="term" value="F:structural molecule activity"/>
    <property type="evidence" value="ECO:0007669"/>
    <property type="project" value="InterPro"/>
</dbReference>
<dbReference type="InterPro" id="IPR002371">
    <property type="entry name" value="FlgK"/>
</dbReference>
<dbReference type="GO" id="GO:0005576">
    <property type="term" value="C:extracellular region"/>
    <property type="evidence" value="ECO:0007669"/>
    <property type="project" value="UniProtKB-SubCell"/>
</dbReference>
<feature type="domain" description="Flagellar hook-associated protein FlgK helical" evidence="8">
    <location>
        <begin position="95"/>
        <end position="320"/>
    </location>
</feature>
<dbReference type="PANTHER" id="PTHR30033">
    <property type="entry name" value="FLAGELLAR HOOK-ASSOCIATED PROTEIN 1"/>
    <property type="match status" value="1"/>
</dbReference>
<name>A0A7W7AL97_9SPHN</name>
<dbReference type="SUPFAM" id="SSF64518">
    <property type="entry name" value="Phase 1 flagellin"/>
    <property type="match status" value="1"/>
</dbReference>
<dbReference type="AlphaFoldDB" id="A0A7W7AL97"/>
<evidence type="ECO:0000256" key="1">
    <source>
        <dbReference type="ARBA" id="ARBA00004365"/>
    </source>
</evidence>
<gene>
    <name evidence="9" type="ORF">GGQ96_002223</name>
</gene>
<evidence type="ECO:0000256" key="3">
    <source>
        <dbReference type="ARBA" id="ARBA00009677"/>
    </source>
</evidence>
<reference evidence="9 10" key="1">
    <citation type="submission" date="2020-08" db="EMBL/GenBank/DDBJ databases">
        <title>Genomic Encyclopedia of Type Strains, Phase IV (KMG-IV): sequencing the most valuable type-strain genomes for metagenomic binning, comparative biology and taxonomic classification.</title>
        <authorList>
            <person name="Goeker M."/>
        </authorList>
    </citation>
    <scope>NUCLEOTIDE SEQUENCE [LARGE SCALE GENOMIC DNA]</scope>
    <source>
        <strain evidence="9 10">DSM 15867</strain>
    </source>
</reference>
<accession>A0A7W7AL97</accession>
<dbReference type="EMBL" id="JACHNY010000004">
    <property type="protein sequence ID" value="MBB4618087.1"/>
    <property type="molecule type" value="Genomic_DNA"/>
</dbReference>
<dbReference type="PANTHER" id="PTHR30033:SF2">
    <property type="entry name" value="FLAGELLAR HOOK PROTEIN"/>
    <property type="match status" value="1"/>
</dbReference>
<dbReference type="NCBIfam" id="TIGR02492">
    <property type="entry name" value="flgK_ends"/>
    <property type="match status" value="1"/>
</dbReference>
<evidence type="ECO:0000256" key="6">
    <source>
        <dbReference type="ARBA" id="ARBA00023143"/>
    </source>
</evidence>
<keyword evidence="9" id="KW-0282">Flagellum</keyword>
<keyword evidence="10" id="KW-1185">Reference proteome</keyword>
<keyword evidence="6" id="KW-0975">Bacterial flagellum</keyword>
<comment type="subcellular location">
    <subcellularLocation>
        <location evidence="1">Bacterial flagellum</location>
    </subcellularLocation>
    <subcellularLocation>
        <location evidence="2">Secreted</location>
    </subcellularLocation>
</comment>
<dbReference type="InterPro" id="IPR010930">
    <property type="entry name" value="Flg_bb/hook_C_dom"/>
</dbReference>
<feature type="domain" description="Flagellar basal-body/hook protein C-terminal" evidence="7">
    <location>
        <begin position="405"/>
        <end position="443"/>
    </location>
</feature>
<dbReference type="GO" id="GO:0009424">
    <property type="term" value="C:bacterial-type flagellum hook"/>
    <property type="evidence" value="ECO:0007669"/>
    <property type="project" value="InterPro"/>
</dbReference>
<evidence type="ECO:0000313" key="10">
    <source>
        <dbReference type="Proteomes" id="UP000574769"/>
    </source>
</evidence>
<dbReference type="GO" id="GO:0044780">
    <property type="term" value="P:bacterial-type flagellum assembly"/>
    <property type="evidence" value="ECO:0007669"/>
    <property type="project" value="InterPro"/>
</dbReference>
<evidence type="ECO:0000259" key="8">
    <source>
        <dbReference type="Pfam" id="PF22638"/>
    </source>
</evidence>
<organism evidence="9 10">
    <name type="scientific">Sphingomonas abaci</name>
    <dbReference type="NCBI Taxonomy" id="237611"/>
    <lineage>
        <taxon>Bacteria</taxon>
        <taxon>Pseudomonadati</taxon>
        <taxon>Pseudomonadota</taxon>
        <taxon>Alphaproteobacteria</taxon>
        <taxon>Sphingomonadales</taxon>
        <taxon>Sphingomonadaceae</taxon>
        <taxon>Sphingomonas</taxon>
    </lineage>
</organism>
<sequence length="445" mass="45440">MSDLLSIGASGVRAYQSALSVTGENIANSGAAGYVRRSVKLTEMGAGAGLVDVPAAGNGVLMTGIVRATDVYASQAVRSASADLSRTAAGVQWLDRIEKTLTGNELSARMTSFFGSASTLAAEPDSTALRQGMLSAAESLGIAFTATGQSFDQIDQDMDAAGRQATTQLNALGRALVQINDGLGRTTPNTAAAAQLTDQRDQILDQMSAIVDIDVTMDSLGRSNVKLGGANGQAFVNQNLSGAVAYQRSKGEVVLAVSMNGGIGILSPNGGALAGIVDGAQRVAAARGTVEDVATDFVKQVNANQKAGEDQSGAAGQAMFTVGARATDVTVALTSGAQIAAADPGGGKRDSSKLTDLEGLRGAKGWEASLTATITNNASALDQRNTIAAAQGAIRDGAMSALTSTTGVNLDSEAVELMRYQQAYQASSRVIQIARDTLQTILDIR</sequence>
<dbReference type="Proteomes" id="UP000574769">
    <property type="component" value="Unassembled WGS sequence"/>
</dbReference>
<protein>
    <recommendedName>
        <fullName evidence="4">Flagellar hook-associated protein 1</fullName>
    </recommendedName>
</protein>
<evidence type="ECO:0000256" key="5">
    <source>
        <dbReference type="ARBA" id="ARBA00022525"/>
    </source>
</evidence>
<keyword evidence="5" id="KW-0964">Secreted</keyword>
<keyword evidence="9" id="KW-0966">Cell projection</keyword>
<evidence type="ECO:0000256" key="4">
    <source>
        <dbReference type="ARBA" id="ARBA00016244"/>
    </source>
</evidence>
<evidence type="ECO:0000256" key="2">
    <source>
        <dbReference type="ARBA" id="ARBA00004613"/>
    </source>
</evidence>
<dbReference type="Pfam" id="PF06429">
    <property type="entry name" value="Flg_bbr_C"/>
    <property type="match status" value="1"/>
</dbReference>